<dbReference type="EMBL" id="CP001114">
    <property type="protein sequence ID" value="ACO45174.1"/>
    <property type="molecule type" value="Genomic_DNA"/>
</dbReference>
<evidence type="ECO:0000313" key="2">
    <source>
        <dbReference type="EMBL" id="ACO45174.1"/>
    </source>
</evidence>
<sequence>MRIMAMQNRKSLKATLIATLFVASLSPQGSATSHLFFHNDSGASGMVDVYVNGNLLYSEISPDNHMVFPKTVEAGTHEFVVTRHKVAPGVKDLARKMLEVQYADQYTLKLGMKDDTLDPTEVTVSLDIRPR</sequence>
<gene>
    <name evidence="2" type="ordered locus">Deide_03520</name>
</gene>
<protein>
    <recommendedName>
        <fullName evidence="4">DUF4397 domain-containing protein</fullName>
    </recommendedName>
</protein>
<evidence type="ECO:0000313" key="3">
    <source>
        <dbReference type="Proteomes" id="UP000002208"/>
    </source>
</evidence>
<proteinExistence type="predicted"/>
<name>C1CZS2_DEIDV</name>
<organism evidence="2 3">
    <name type="scientific">Deinococcus deserti (strain DSM 17065 / CIP 109153 / LMG 22923 / VCD115)</name>
    <dbReference type="NCBI Taxonomy" id="546414"/>
    <lineage>
        <taxon>Bacteria</taxon>
        <taxon>Thermotogati</taxon>
        <taxon>Deinococcota</taxon>
        <taxon>Deinococci</taxon>
        <taxon>Deinococcales</taxon>
        <taxon>Deinococcaceae</taxon>
        <taxon>Deinococcus</taxon>
    </lineage>
</organism>
<accession>C1CZS2</accession>
<reference evidence="2 3" key="1">
    <citation type="journal article" date="2009" name="PLoS Genet.">
        <title>Alliance of proteomics and genomics to unravel the specificities of Sahara bacterium Deinococcus deserti.</title>
        <authorList>
            <person name="de Groot A."/>
            <person name="Dulermo R."/>
            <person name="Ortet P."/>
            <person name="Blanchard L."/>
            <person name="Guerin P."/>
            <person name="Fernandez B."/>
            <person name="Vacherie B."/>
            <person name="Dossat C."/>
            <person name="Jolivet E."/>
            <person name="Siguier P."/>
            <person name="Chandler M."/>
            <person name="Barakat M."/>
            <person name="Dedieu A."/>
            <person name="Barbe V."/>
            <person name="Heulin T."/>
            <person name="Sommer S."/>
            <person name="Achouak W."/>
            <person name="Armengaud J."/>
        </authorList>
    </citation>
    <scope>NUCLEOTIDE SEQUENCE [LARGE SCALE GENOMIC DNA]</scope>
    <source>
        <strain evidence="3">DSM 17065 / CIP 109153 / LMG 22923 / VCD115</strain>
    </source>
</reference>
<keyword evidence="1" id="KW-0732">Signal</keyword>
<feature type="chain" id="PRO_5002908253" description="DUF4397 domain-containing protein" evidence="1">
    <location>
        <begin position="32"/>
        <end position="131"/>
    </location>
</feature>
<dbReference type="KEGG" id="ddr:Deide_03520"/>
<dbReference type="Proteomes" id="UP000002208">
    <property type="component" value="Chromosome"/>
</dbReference>
<feature type="signal peptide" evidence="1">
    <location>
        <begin position="1"/>
        <end position="31"/>
    </location>
</feature>
<keyword evidence="3" id="KW-1185">Reference proteome</keyword>
<evidence type="ECO:0008006" key="4">
    <source>
        <dbReference type="Google" id="ProtNLM"/>
    </source>
</evidence>
<dbReference type="STRING" id="546414.Deide_03520"/>
<dbReference type="PaxDb" id="546414-Deide_03520"/>
<dbReference type="HOGENOM" id="CLU_1924122_0_0_0"/>
<dbReference type="AlphaFoldDB" id="C1CZS2"/>
<evidence type="ECO:0000256" key="1">
    <source>
        <dbReference type="SAM" id="SignalP"/>
    </source>
</evidence>